<organism evidence="1 2">
    <name type="scientific">Paragonimus westermani</name>
    <dbReference type="NCBI Taxonomy" id="34504"/>
    <lineage>
        <taxon>Eukaryota</taxon>
        <taxon>Metazoa</taxon>
        <taxon>Spiralia</taxon>
        <taxon>Lophotrochozoa</taxon>
        <taxon>Platyhelminthes</taxon>
        <taxon>Trematoda</taxon>
        <taxon>Digenea</taxon>
        <taxon>Plagiorchiida</taxon>
        <taxon>Troglotremata</taxon>
        <taxon>Troglotrematidae</taxon>
        <taxon>Paragonimus</taxon>
    </lineage>
</organism>
<gene>
    <name evidence="1" type="ORF">DEA37_0008279</name>
</gene>
<keyword evidence="2" id="KW-1185">Reference proteome</keyword>
<accession>A0A5J4N3B6</accession>
<dbReference type="AlphaFoldDB" id="A0A5J4N3B6"/>
<dbReference type="PANTHER" id="PTHR47331">
    <property type="entry name" value="PHD-TYPE DOMAIN-CONTAINING PROTEIN"/>
    <property type="match status" value="1"/>
</dbReference>
<dbReference type="EMBL" id="QNGE01016902">
    <property type="protein sequence ID" value="KAA3669996.1"/>
    <property type="molecule type" value="Genomic_DNA"/>
</dbReference>
<dbReference type="PANTHER" id="PTHR47331:SF4">
    <property type="entry name" value="PEPTIDASE S1 DOMAIN-CONTAINING PROTEIN"/>
    <property type="match status" value="1"/>
</dbReference>
<feature type="non-terminal residue" evidence="1">
    <location>
        <position position="1"/>
    </location>
</feature>
<sequence>KGYISYVPPQSVNCARWWCLTNHPVFNPIKPVFDCAATYKAVSLNHVLLRRPDLNNDHTGVLLRFRMHVVAITTGIEEVFLQVRVPENDRWVLSFLWGSPTNESLEAYDLKVHPFGVNSAPFSANG</sequence>
<dbReference type="SUPFAM" id="SSF56672">
    <property type="entry name" value="DNA/RNA polymerases"/>
    <property type="match status" value="1"/>
</dbReference>
<dbReference type="InterPro" id="IPR043502">
    <property type="entry name" value="DNA/RNA_pol_sf"/>
</dbReference>
<evidence type="ECO:0000313" key="2">
    <source>
        <dbReference type="Proteomes" id="UP000324629"/>
    </source>
</evidence>
<comment type="caution">
    <text evidence="1">The sequence shown here is derived from an EMBL/GenBank/DDBJ whole genome shotgun (WGS) entry which is preliminary data.</text>
</comment>
<evidence type="ECO:0000313" key="1">
    <source>
        <dbReference type="EMBL" id="KAA3669996.1"/>
    </source>
</evidence>
<reference evidence="1 2" key="1">
    <citation type="journal article" date="2019" name="Gigascience">
        <title>Whole-genome sequence of the oriental lung fluke Paragonimus westermani.</title>
        <authorList>
            <person name="Oey H."/>
            <person name="Zakrzewski M."/>
            <person name="Narain K."/>
            <person name="Devi K.R."/>
            <person name="Agatsuma T."/>
            <person name="Nawaratna S."/>
            <person name="Gobert G.N."/>
            <person name="Jones M.K."/>
            <person name="Ragan M.A."/>
            <person name="McManus D.P."/>
            <person name="Krause L."/>
        </authorList>
    </citation>
    <scope>NUCLEOTIDE SEQUENCE [LARGE SCALE GENOMIC DNA]</scope>
    <source>
        <strain evidence="1 2">IND2009</strain>
    </source>
</reference>
<protein>
    <submittedName>
        <fullName evidence="1">Uncharacterized protein</fullName>
    </submittedName>
</protein>
<proteinExistence type="predicted"/>
<name>A0A5J4N3B6_9TREM</name>
<dbReference type="Proteomes" id="UP000324629">
    <property type="component" value="Unassembled WGS sequence"/>
</dbReference>